<dbReference type="Gene3D" id="1.10.287.950">
    <property type="entry name" value="Methyl-accepting chemotaxis protein"/>
    <property type="match status" value="1"/>
</dbReference>
<dbReference type="PANTHER" id="PTHR43531:SF11">
    <property type="entry name" value="METHYL-ACCEPTING CHEMOTAXIS PROTEIN 3"/>
    <property type="match status" value="1"/>
</dbReference>
<dbReference type="InterPro" id="IPR004090">
    <property type="entry name" value="Chemotax_Me-accpt_rcpt"/>
</dbReference>
<dbReference type="CDD" id="cd11386">
    <property type="entry name" value="MCP_signal"/>
    <property type="match status" value="1"/>
</dbReference>
<feature type="domain" description="HAMP" evidence="6">
    <location>
        <begin position="329"/>
        <end position="379"/>
    </location>
</feature>
<keyword evidence="4" id="KW-1133">Transmembrane helix</keyword>
<feature type="transmembrane region" description="Helical" evidence="4">
    <location>
        <begin position="6"/>
        <end position="28"/>
    </location>
</feature>
<dbReference type="PROSITE" id="PS50111">
    <property type="entry name" value="CHEMOTAXIS_TRANSDUC_2"/>
    <property type="match status" value="1"/>
</dbReference>
<dbReference type="InterPro" id="IPR004089">
    <property type="entry name" value="MCPsignal_dom"/>
</dbReference>
<dbReference type="Proteomes" id="UP000663720">
    <property type="component" value="Chromosome"/>
</dbReference>
<organism evidence="7 8">
    <name type="scientific">Desulfonema limicola</name>
    <dbReference type="NCBI Taxonomy" id="45656"/>
    <lineage>
        <taxon>Bacteria</taxon>
        <taxon>Pseudomonadati</taxon>
        <taxon>Thermodesulfobacteriota</taxon>
        <taxon>Desulfobacteria</taxon>
        <taxon>Desulfobacterales</taxon>
        <taxon>Desulfococcaceae</taxon>
        <taxon>Desulfonema</taxon>
    </lineage>
</organism>
<keyword evidence="8" id="KW-1185">Reference proteome</keyword>
<name>A0A975GI21_9BACT</name>
<gene>
    <name evidence="7" type="ORF">dnl_37380</name>
</gene>
<dbReference type="SUPFAM" id="SSF58104">
    <property type="entry name" value="Methyl-accepting chemotaxis protein (MCP) signaling domain"/>
    <property type="match status" value="1"/>
</dbReference>
<dbReference type="GO" id="GO:0006935">
    <property type="term" value="P:chemotaxis"/>
    <property type="evidence" value="ECO:0007669"/>
    <property type="project" value="UniProtKB-KW"/>
</dbReference>
<dbReference type="CDD" id="cd06225">
    <property type="entry name" value="HAMP"/>
    <property type="match status" value="2"/>
</dbReference>
<dbReference type="EMBL" id="CP061799">
    <property type="protein sequence ID" value="QTA81403.1"/>
    <property type="molecule type" value="Genomic_DNA"/>
</dbReference>
<dbReference type="InterPro" id="IPR051310">
    <property type="entry name" value="MCP_chemotaxis"/>
</dbReference>
<evidence type="ECO:0000256" key="2">
    <source>
        <dbReference type="ARBA" id="ARBA00029447"/>
    </source>
</evidence>
<proteinExistence type="inferred from homology"/>
<dbReference type="PANTHER" id="PTHR43531">
    <property type="entry name" value="PROTEIN ICFG"/>
    <property type="match status" value="1"/>
</dbReference>
<feature type="transmembrane region" description="Helical" evidence="4">
    <location>
        <begin position="40"/>
        <end position="60"/>
    </location>
</feature>
<evidence type="ECO:0000259" key="5">
    <source>
        <dbReference type="PROSITE" id="PS50111"/>
    </source>
</evidence>
<evidence type="ECO:0000259" key="6">
    <source>
        <dbReference type="PROSITE" id="PS50885"/>
    </source>
</evidence>
<comment type="similarity">
    <text evidence="2">Belongs to the methyl-accepting chemotaxis (MCP) protein family.</text>
</comment>
<keyword evidence="4" id="KW-0812">Transmembrane</keyword>
<accession>A0A975GI21</accession>
<dbReference type="SMART" id="SM00283">
    <property type="entry name" value="MA"/>
    <property type="match status" value="1"/>
</dbReference>
<dbReference type="InterPro" id="IPR003660">
    <property type="entry name" value="HAMP_dom"/>
</dbReference>
<keyword evidence="4" id="KW-0472">Membrane</keyword>
<dbReference type="Gene3D" id="1.20.120.1530">
    <property type="match status" value="4"/>
</dbReference>
<dbReference type="GO" id="GO:0007165">
    <property type="term" value="P:signal transduction"/>
    <property type="evidence" value="ECO:0007669"/>
    <property type="project" value="UniProtKB-KW"/>
</dbReference>
<reference evidence="7" key="1">
    <citation type="journal article" date="2021" name="Microb. Physiol.">
        <title>Proteogenomic Insights into the Physiology of Marine, Sulfate-Reducing, Filamentous Desulfonema limicola and Desulfonema magnum.</title>
        <authorList>
            <person name="Schnaars V."/>
            <person name="Wohlbrand L."/>
            <person name="Scheve S."/>
            <person name="Hinrichs C."/>
            <person name="Reinhardt R."/>
            <person name="Rabus R."/>
        </authorList>
    </citation>
    <scope>NUCLEOTIDE SEQUENCE</scope>
    <source>
        <strain evidence="7">5ac10</strain>
    </source>
</reference>
<evidence type="ECO:0000313" key="7">
    <source>
        <dbReference type="EMBL" id="QTA81403.1"/>
    </source>
</evidence>
<dbReference type="PRINTS" id="PR00260">
    <property type="entry name" value="CHEMTRNSDUCR"/>
</dbReference>
<evidence type="ECO:0000256" key="3">
    <source>
        <dbReference type="PROSITE-ProRule" id="PRU00284"/>
    </source>
</evidence>
<evidence type="ECO:0000313" key="8">
    <source>
        <dbReference type="Proteomes" id="UP000663720"/>
    </source>
</evidence>
<evidence type="ECO:0000256" key="1">
    <source>
        <dbReference type="ARBA" id="ARBA00022500"/>
    </source>
</evidence>
<dbReference type="PROSITE" id="PS50885">
    <property type="entry name" value="HAMP"/>
    <property type="match status" value="2"/>
</dbReference>
<sequence length="902" mass="98805">MDIRLKTGLCCIGVTICILTLFIINNNLGSHELLQHHETLKIIIAIMITGISITILMVLISHKTISHLNNVSKTAKCIAQGDFSCSIMEKNSYETVILSDSLKLINNGVSDFYMDIMETARAVEHGKWETRLNEDKFKGNWKEMSIQINNLIAGFTEPVYKTSDYLDRLARGEIPRETIEANLDSGYKNEFDNIINNINLLTSNLRGTVLVTEKIAQGDLSICVNMLSDNDAVGKSLSKMLKTINSIINDINCLTDSALEGKLDIRGDENKFGGVYDGIIMGVNNILDAVSNPLNLTAEYLDRMSKGEIPEIITQEYRGDFNTIKNNLNTLIENLGKTIKVAEKIAEGDLSVDVNILSDKDMLGKSLNRMVDTIRFIIEDINMLTEAAAQGQLDIRGDAEKFGGEFSNIITGINKTLDAVIGPLNAAAFYVDRISKGDFPEKITEEYKGDFNEIRNNINLLIKNLRETVQVAEKIADGDLSVSVNIFSEKDVLGQSLTKMITTLNDIVHDINDLTDAALGGRLDIRGDESRFGGVYDGIIMGVNNTLDAVVGPLNITSEFLDRMSKGDIPEKINEEYKGDFNLIRNNLNMLIDNLNCFAADVQTAALKVASGSEQLSTSAGQVSESTSRQAASIEQISASMEEMNSVINQNADNAHQTAAIAKNAARDADKGSKAVTETVQAMKSISEKIRIIEDIARQTNMLALNAAIEAARAGEHGKGFAVVAAEVRKLAERSQNAAKAINALSIDNIQISEKAVILLDEMVTGIRKTSDLIQEISASGAEQAGGISQVNKAIQELDQIFQENAAAAEEMAATSLEFSVEADQLLKSASFFKVSGKTGNDEHAVTDKTGKTKKNINYYNQSKALLMEKKMGKKCRTVIPDQKTVEIIKMESPDDDDFEHY</sequence>
<dbReference type="GO" id="GO:0005886">
    <property type="term" value="C:plasma membrane"/>
    <property type="evidence" value="ECO:0007669"/>
    <property type="project" value="TreeGrafter"/>
</dbReference>
<dbReference type="GO" id="GO:0004888">
    <property type="term" value="F:transmembrane signaling receptor activity"/>
    <property type="evidence" value="ECO:0007669"/>
    <property type="project" value="InterPro"/>
</dbReference>
<evidence type="ECO:0000256" key="4">
    <source>
        <dbReference type="SAM" id="Phobius"/>
    </source>
</evidence>
<feature type="domain" description="Methyl-accepting transducer" evidence="5">
    <location>
        <begin position="605"/>
        <end position="820"/>
    </location>
</feature>
<keyword evidence="3" id="KW-0807">Transducer</keyword>
<dbReference type="Pfam" id="PF00015">
    <property type="entry name" value="MCPsignal"/>
    <property type="match status" value="1"/>
</dbReference>
<protein>
    <submittedName>
        <fullName evidence="7">Methyl-accepting chemotaxis protein signailing-domain-containing protein, HAMP domain-containing</fullName>
    </submittedName>
</protein>
<dbReference type="SMART" id="SM00304">
    <property type="entry name" value="HAMP"/>
    <property type="match status" value="4"/>
</dbReference>
<dbReference type="AlphaFoldDB" id="A0A975GI21"/>
<feature type="domain" description="HAMP" evidence="6">
    <location>
        <begin position="459"/>
        <end position="509"/>
    </location>
</feature>
<keyword evidence="1" id="KW-0145">Chemotaxis</keyword>
<dbReference type="RefSeq" id="WP_207687438.1">
    <property type="nucleotide sequence ID" value="NZ_CP061799.1"/>
</dbReference>
<dbReference type="KEGG" id="dli:dnl_37380"/>
<dbReference type="Pfam" id="PF18947">
    <property type="entry name" value="HAMP_2"/>
    <property type="match status" value="4"/>
</dbReference>